<dbReference type="PROSITE" id="PS00688">
    <property type="entry name" value="SIGMA54_INTERACT_3"/>
    <property type="match status" value="1"/>
</dbReference>
<keyword evidence="5" id="KW-0804">Transcription</keyword>
<dbReference type="GO" id="GO:0043565">
    <property type="term" value="F:sequence-specific DNA binding"/>
    <property type="evidence" value="ECO:0007669"/>
    <property type="project" value="InterPro"/>
</dbReference>
<name>A0A248VRB2_9BURK</name>
<dbReference type="Gene3D" id="3.40.50.300">
    <property type="entry name" value="P-loop containing nucleotide triphosphate hydrolases"/>
    <property type="match status" value="1"/>
</dbReference>
<organism evidence="9 10">
    <name type="scientific">Paraburkholderia aromaticivorans</name>
    <dbReference type="NCBI Taxonomy" id="2026199"/>
    <lineage>
        <taxon>Bacteria</taxon>
        <taxon>Pseudomonadati</taxon>
        <taxon>Pseudomonadota</taxon>
        <taxon>Betaproteobacteria</taxon>
        <taxon>Burkholderiales</taxon>
        <taxon>Burkholderiaceae</taxon>
        <taxon>Paraburkholderia</taxon>
    </lineage>
</organism>
<dbReference type="InterPro" id="IPR011006">
    <property type="entry name" value="CheY-like_superfamily"/>
</dbReference>
<dbReference type="GO" id="GO:0005524">
    <property type="term" value="F:ATP binding"/>
    <property type="evidence" value="ECO:0007669"/>
    <property type="project" value="UniProtKB-KW"/>
</dbReference>
<dbReference type="PANTHER" id="PTHR32071:SF117">
    <property type="entry name" value="PTS-DEPENDENT DIHYDROXYACETONE KINASE OPERON REGULATORY PROTEIN-RELATED"/>
    <property type="match status" value="1"/>
</dbReference>
<evidence type="ECO:0000259" key="8">
    <source>
        <dbReference type="PROSITE" id="PS50110"/>
    </source>
</evidence>
<keyword evidence="1" id="KW-0547">Nucleotide-binding</keyword>
<dbReference type="GO" id="GO:0006355">
    <property type="term" value="P:regulation of DNA-templated transcription"/>
    <property type="evidence" value="ECO:0007669"/>
    <property type="project" value="InterPro"/>
</dbReference>
<feature type="domain" description="Response regulatory" evidence="8">
    <location>
        <begin position="3"/>
        <end position="120"/>
    </location>
</feature>
<keyword evidence="4" id="KW-0238">DNA-binding</keyword>
<dbReference type="Pfam" id="PF00158">
    <property type="entry name" value="Sigma54_activat"/>
    <property type="match status" value="1"/>
</dbReference>
<dbReference type="FunFam" id="3.40.50.300:FF:000006">
    <property type="entry name" value="DNA-binding transcriptional regulator NtrC"/>
    <property type="match status" value="1"/>
</dbReference>
<dbReference type="SUPFAM" id="SSF52172">
    <property type="entry name" value="CheY-like"/>
    <property type="match status" value="1"/>
</dbReference>
<dbReference type="PANTHER" id="PTHR32071">
    <property type="entry name" value="TRANSCRIPTIONAL REGULATORY PROTEIN"/>
    <property type="match status" value="1"/>
</dbReference>
<dbReference type="PRINTS" id="PR01590">
    <property type="entry name" value="HTHFIS"/>
</dbReference>
<dbReference type="InterPro" id="IPR002078">
    <property type="entry name" value="Sigma_54_int"/>
</dbReference>
<reference evidence="9 10" key="1">
    <citation type="submission" date="2017-08" db="EMBL/GenBank/DDBJ databases">
        <title>Identification and genetic characteristics of simultaneous BTEX- and naphthalene-degrading Paraburkholderia sp. BN5 isolated from petroleum-contaminated soil.</title>
        <authorList>
            <person name="Lee Y."/>
            <person name="Jeon C.O."/>
        </authorList>
    </citation>
    <scope>NUCLEOTIDE SEQUENCE [LARGE SCALE GENOMIC DNA]</scope>
    <source>
        <strain evidence="9 10">BN5</strain>
    </source>
</reference>
<dbReference type="InterPro" id="IPR058031">
    <property type="entry name" value="AAA_lid_NorR"/>
</dbReference>
<dbReference type="InterPro" id="IPR009057">
    <property type="entry name" value="Homeodomain-like_sf"/>
</dbReference>
<dbReference type="SMART" id="SM00382">
    <property type="entry name" value="AAA"/>
    <property type="match status" value="1"/>
</dbReference>
<dbReference type="EMBL" id="CP022990">
    <property type="protein sequence ID" value="ASW01566.1"/>
    <property type="molecule type" value="Genomic_DNA"/>
</dbReference>
<feature type="modified residue" description="4-aspartylphosphate" evidence="6">
    <location>
        <position position="53"/>
    </location>
</feature>
<dbReference type="Gene3D" id="1.10.10.60">
    <property type="entry name" value="Homeodomain-like"/>
    <property type="match status" value="1"/>
</dbReference>
<dbReference type="CDD" id="cd00009">
    <property type="entry name" value="AAA"/>
    <property type="match status" value="1"/>
</dbReference>
<dbReference type="InterPro" id="IPR025943">
    <property type="entry name" value="Sigma_54_int_dom_ATP-bd_2"/>
</dbReference>
<evidence type="ECO:0000313" key="10">
    <source>
        <dbReference type="Proteomes" id="UP000215158"/>
    </source>
</evidence>
<dbReference type="Pfam" id="PF00072">
    <property type="entry name" value="Response_reg"/>
    <property type="match status" value="1"/>
</dbReference>
<dbReference type="InterPro" id="IPR027417">
    <property type="entry name" value="P-loop_NTPase"/>
</dbReference>
<proteinExistence type="predicted"/>
<evidence type="ECO:0000256" key="2">
    <source>
        <dbReference type="ARBA" id="ARBA00022840"/>
    </source>
</evidence>
<keyword evidence="6" id="KW-0597">Phosphoprotein</keyword>
<gene>
    <name evidence="9" type="ORF">CJU94_25725</name>
</gene>
<dbReference type="AlphaFoldDB" id="A0A248VRB2"/>
<dbReference type="InterPro" id="IPR002197">
    <property type="entry name" value="HTH_Fis"/>
</dbReference>
<dbReference type="InterPro" id="IPR001789">
    <property type="entry name" value="Sig_transdc_resp-reg_receiver"/>
</dbReference>
<evidence type="ECO:0000313" key="9">
    <source>
        <dbReference type="EMBL" id="ASW01566.1"/>
    </source>
</evidence>
<keyword evidence="3" id="KW-0805">Transcription regulation</keyword>
<protein>
    <submittedName>
        <fullName evidence="9">Sigma-54-dependent Fis family transcriptional regulator</fullName>
    </submittedName>
</protein>
<dbReference type="Gene3D" id="3.40.50.2300">
    <property type="match status" value="1"/>
</dbReference>
<dbReference type="InterPro" id="IPR025944">
    <property type="entry name" value="Sigma_54_int_dom_CS"/>
</dbReference>
<dbReference type="CDD" id="cd00156">
    <property type="entry name" value="REC"/>
    <property type="match status" value="1"/>
</dbReference>
<dbReference type="InterPro" id="IPR003593">
    <property type="entry name" value="AAA+_ATPase"/>
</dbReference>
<dbReference type="GO" id="GO:0000160">
    <property type="term" value="P:phosphorelay signal transduction system"/>
    <property type="evidence" value="ECO:0007669"/>
    <property type="project" value="InterPro"/>
</dbReference>
<evidence type="ECO:0000259" key="7">
    <source>
        <dbReference type="PROSITE" id="PS50045"/>
    </source>
</evidence>
<evidence type="ECO:0000256" key="5">
    <source>
        <dbReference type="ARBA" id="ARBA00023163"/>
    </source>
</evidence>
<dbReference type="SUPFAM" id="SSF52540">
    <property type="entry name" value="P-loop containing nucleoside triphosphate hydrolases"/>
    <property type="match status" value="1"/>
</dbReference>
<keyword evidence="2" id="KW-0067">ATP-binding</keyword>
<feature type="domain" description="Sigma-54 factor interaction" evidence="7">
    <location>
        <begin position="146"/>
        <end position="374"/>
    </location>
</feature>
<evidence type="ECO:0000256" key="3">
    <source>
        <dbReference type="ARBA" id="ARBA00023015"/>
    </source>
</evidence>
<accession>A0A248VRB2</accession>
<evidence type="ECO:0000256" key="1">
    <source>
        <dbReference type="ARBA" id="ARBA00022741"/>
    </source>
</evidence>
<dbReference type="Pfam" id="PF25601">
    <property type="entry name" value="AAA_lid_14"/>
    <property type="match status" value="1"/>
</dbReference>
<dbReference type="SUPFAM" id="SSF46689">
    <property type="entry name" value="Homeodomain-like"/>
    <property type="match status" value="1"/>
</dbReference>
<dbReference type="RefSeq" id="WP_095421460.1">
    <property type="nucleotide sequence ID" value="NZ_CP022990.1"/>
</dbReference>
<evidence type="ECO:0000256" key="6">
    <source>
        <dbReference type="PROSITE-ProRule" id="PRU00169"/>
    </source>
</evidence>
<dbReference type="KEGG" id="parb:CJU94_25725"/>
<evidence type="ECO:0000256" key="4">
    <source>
        <dbReference type="ARBA" id="ARBA00023125"/>
    </source>
</evidence>
<keyword evidence="10" id="KW-1185">Reference proteome</keyword>
<dbReference type="PROSITE" id="PS00676">
    <property type="entry name" value="SIGMA54_INTERACT_2"/>
    <property type="match status" value="1"/>
</dbReference>
<dbReference type="PROSITE" id="PS50110">
    <property type="entry name" value="RESPONSE_REGULATORY"/>
    <property type="match status" value="1"/>
</dbReference>
<dbReference type="Proteomes" id="UP000215158">
    <property type="component" value="Chromosome 2"/>
</dbReference>
<dbReference type="Pfam" id="PF02954">
    <property type="entry name" value="HTH_8"/>
    <property type="match status" value="1"/>
</dbReference>
<dbReference type="PROSITE" id="PS50045">
    <property type="entry name" value="SIGMA54_INTERACT_4"/>
    <property type="match status" value="1"/>
</dbReference>
<dbReference type="OrthoDB" id="9761705at2"/>
<dbReference type="Gene3D" id="1.10.8.60">
    <property type="match status" value="1"/>
</dbReference>
<sequence length="455" mass="48563">MAHILIVDDDDAFRESLAETLGDLGHVVAQAGSGHDALARLAGDERVDCMFLDIRMPDLSGIEVLERLRAMPTREALPVVVLTAFATSDNTIHAMRLGAFEHLTKPVGRDAIASLLGKIEASNRGATGAALQASNEEAGDTGTPRLLGNSEALRDAQKQIGRAAATDSTVLITGETGTGKEVAARVLHDASRRRHGPFVAINCAAIPAELLESELFGHAKGAFTGAVTQRSGRIADANGGTLFLDEIGDLPLPMQAKLLRVIQERALTPVGSNASVAIDVRIVAATHRDLSAEVAARTFREDLFYRLNVIPIHLPPLRDRPDDILPLAAHFLAAATHLAGPARTLSGDAERRLLAYAWPGNVRELKNAMERVAALARGPLVTADDLAFLNAPRAGTSEIPTALLDLPLPQAIEWLERAAIERALQQTVGNRAEAARRLGISRQSLYTKMAAYKLG</sequence>
<dbReference type="SMART" id="SM00448">
    <property type="entry name" value="REC"/>
    <property type="match status" value="1"/>
</dbReference>